<comment type="pathway">
    <text evidence="8">Amino-sugar metabolism; N-acetylneuraminate degradation; D-fructose 6-phosphate from N-acetylneuraminate: step 4/5.</text>
</comment>
<dbReference type="NCBIfam" id="TIGR00221">
    <property type="entry name" value="nagA"/>
    <property type="match status" value="1"/>
</dbReference>
<keyword evidence="5 9" id="KW-0378">Hydrolase</keyword>
<dbReference type="PANTHER" id="PTHR11113">
    <property type="entry name" value="N-ACETYLGLUCOSAMINE-6-PHOSPHATE DEACETYLASE"/>
    <property type="match status" value="1"/>
</dbReference>
<dbReference type="InterPro" id="IPR011059">
    <property type="entry name" value="Metal-dep_hydrolase_composite"/>
</dbReference>
<feature type="binding site" evidence="11">
    <location>
        <position position="150"/>
    </location>
    <ligand>
        <name>substrate</name>
    </ligand>
</feature>
<dbReference type="InterPro" id="IPR003764">
    <property type="entry name" value="GlcNAc_6-P_deAcase"/>
</dbReference>
<evidence type="ECO:0000259" key="13">
    <source>
        <dbReference type="Pfam" id="PF01979"/>
    </source>
</evidence>
<dbReference type="EMBL" id="CP097899">
    <property type="protein sequence ID" value="URN92469.1"/>
    <property type="molecule type" value="Genomic_DNA"/>
</dbReference>
<organism evidence="14 15">
    <name type="scientific">Candidatus Pristimantibacillus lignocellulolyticus</name>
    <dbReference type="NCBI Taxonomy" id="2994561"/>
    <lineage>
        <taxon>Bacteria</taxon>
        <taxon>Bacillati</taxon>
        <taxon>Bacillota</taxon>
        <taxon>Bacilli</taxon>
        <taxon>Bacillales</taxon>
        <taxon>Paenibacillaceae</taxon>
        <taxon>Candidatus Pristimantibacillus</taxon>
    </lineage>
</organism>
<reference evidence="14" key="1">
    <citation type="submission" date="2022-05" db="EMBL/GenBank/DDBJ databases">
        <title>Novel bacterial taxa in a minimal lignocellulolytic consortium and its capacity to transform plastics disclosed by genome-resolved metagenomics.</title>
        <authorList>
            <person name="Rodriguez C.A.D."/>
            <person name="Diaz-Garcia L."/>
            <person name="Herrera K."/>
            <person name="Tarazona N.A."/>
            <person name="Sproer C."/>
            <person name="Overmann J."/>
            <person name="Jimenez D.J."/>
        </authorList>
    </citation>
    <scope>NUCLEOTIDE SEQUENCE</scope>
    <source>
        <strain evidence="14">MAG5</strain>
    </source>
</reference>
<evidence type="ECO:0000256" key="4">
    <source>
        <dbReference type="ARBA" id="ARBA00022723"/>
    </source>
</evidence>
<name>A0A9J6Z8L8_9BACL</name>
<evidence type="ECO:0000256" key="7">
    <source>
        <dbReference type="ARBA" id="ARBA00047647"/>
    </source>
</evidence>
<feature type="binding site" evidence="11">
    <location>
        <begin position="318"/>
        <end position="320"/>
    </location>
    <ligand>
        <name>substrate</name>
    </ligand>
</feature>
<feature type="active site" description="Proton donor/acceptor" evidence="10">
    <location>
        <position position="284"/>
    </location>
</feature>
<feature type="binding site" evidence="11">
    <location>
        <position position="261"/>
    </location>
    <ligand>
        <name>substrate</name>
    </ligand>
</feature>
<evidence type="ECO:0000256" key="3">
    <source>
        <dbReference type="ARBA" id="ARBA00018029"/>
    </source>
</evidence>
<dbReference type="PIRSF" id="PIRSF038994">
    <property type="entry name" value="NagA"/>
    <property type="match status" value="1"/>
</dbReference>
<comment type="catalytic activity">
    <reaction evidence="7">
        <text>N-acetyl-D-glucosamine 6-phosphate + H2O = D-glucosamine 6-phosphate + acetate</text>
        <dbReference type="Rhea" id="RHEA:22936"/>
        <dbReference type="ChEBI" id="CHEBI:15377"/>
        <dbReference type="ChEBI" id="CHEBI:30089"/>
        <dbReference type="ChEBI" id="CHEBI:57513"/>
        <dbReference type="ChEBI" id="CHEBI:58725"/>
        <dbReference type="EC" id="3.5.1.25"/>
    </reaction>
</comment>
<dbReference type="CDD" id="cd00854">
    <property type="entry name" value="NagA"/>
    <property type="match status" value="1"/>
</dbReference>
<protein>
    <recommendedName>
        <fullName evidence="3">N-acetylglucosamine-6-phosphate deacetylase</fullName>
        <ecNumber evidence="2">3.5.1.25</ecNumber>
    </recommendedName>
</protein>
<dbReference type="SUPFAM" id="SSF51556">
    <property type="entry name" value="Metallo-dependent hydrolases"/>
    <property type="match status" value="1"/>
</dbReference>
<evidence type="ECO:0000256" key="11">
    <source>
        <dbReference type="PIRSR" id="PIRSR038994-2"/>
    </source>
</evidence>
<dbReference type="GO" id="GO:0006046">
    <property type="term" value="P:N-acetylglucosamine catabolic process"/>
    <property type="evidence" value="ECO:0007669"/>
    <property type="project" value="TreeGrafter"/>
</dbReference>
<dbReference type="Proteomes" id="UP001056756">
    <property type="component" value="Chromosome"/>
</dbReference>
<evidence type="ECO:0000256" key="1">
    <source>
        <dbReference type="ARBA" id="ARBA00010716"/>
    </source>
</evidence>
<evidence type="ECO:0000256" key="10">
    <source>
        <dbReference type="PIRSR" id="PIRSR038994-1"/>
    </source>
</evidence>
<feature type="binding site" evidence="12">
    <location>
        <position position="139"/>
    </location>
    <ligand>
        <name>Zn(2+)</name>
        <dbReference type="ChEBI" id="CHEBI:29105"/>
    </ligand>
</feature>
<dbReference type="GO" id="GO:0046872">
    <property type="term" value="F:metal ion binding"/>
    <property type="evidence" value="ECO:0007669"/>
    <property type="project" value="UniProtKB-KW"/>
</dbReference>
<evidence type="ECO:0000256" key="9">
    <source>
        <dbReference type="PIRNR" id="PIRNR038994"/>
    </source>
</evidence>
<proteinExistence type="inferred from homology"/>
<dbReference type="EC" id="3.5.1.25" evidence="2"/>
<evidence type="ECO:0000313" key="15">
    <source>
        <dbReference type="Proteomes" id="UP001056756"/>
    </source>
</evidence>
<dbReference type="InterPro" id="IPR032466">
    <property type="entry name" value="Metal_Hydrolase"/>
</dbReference>
<keyword evidence="4 12" id="KW-0479">Metal-binding</keyword>
<accession>A0A9J6Z8L8</accession>
<dbReference type="PANTHER" id="PTHR11113:SF14">
    <property type="entry name" value="N-ACETYLGLUCOSAMINE-6-PHOSPHATE DEACETYLASE"/>
    <property type="match status" value="1"/>
</dbReference>
<dbReference type="Pfam" id="PF01979">
    <property type="entry name" value="Amidohydro_1"/>
    <property type="match status" value="1"/>
</dbReference>
<feature type="binding site" evidence="11">
    <location>
        <begin position="229"/>
        <end position="230"/>
    </location>
    <ligand>
        <name>substrate</name>
    </ligand>
</feature>
<feature type="binding site" evidence="12">
    <location>
        <position position="226"/>
    </location>
    <ligand>
        <name>Zn(2+)</name>
        <dbReference type="ChEBI" id="CHEBI:29105"/>
    </ligand>
</feature>
<dbReference type="InterPro" id="IPR006680">
    <property type="entry name" value="Amidohydro-rel"/>
</dbReference>
<evidence type="ECO:0000256" key="6">
    <source>
        <dbReference type="ARBA" id="ARBA00023277"/>
    </source>
</evidence>
<dbReference type="AlphaFoldDB" id="A0A9J6Z8L8"/>
<feature type="domain" description="Amidohydrolase-related" evidence="13">
    <location>
        <begin position="60"/>
        <end position="389"/>
    </location>
</feature>
<dbReference type="FunFam" id="3.20.20.140:FF:000004">
    <property type="entry name" value="N-acetylglucosamine-6-phosphate deacetylase"/>
    <property type="match status" value="1"/>
</dbReference>
<evidence type="ECO:0000256" key="8">
    <source>
        <dbReference type="ARBA" id="ARBA00060590"/>
    </source>
</evidence>
<dbReference type="Gene3D" id="2.30.40.10">
    <property type="entry name" value="Urease, subunit C, domain 1"/>
    <property type="match status" value="1"/>
</dbReference>
<comment type="similarity">
    <text evidence="1 9">Belongs to the metallo-dependent hydrolases superfamily. NagA family.</text>
</comment>
<keyword evidence="6 9" id="KW-0119">Carbohydrate metabolism</keyword>
<feature type="binding site" evidence="12">
    <location>
        <position position="205"/>
    </location>
    <ligand>
        <name>Zn(2+)</name>
        <dbReference type="ChEBI" id="CHEBI:29105"/>
    </ligand>
</feature>
<evidence type="ECO:0000256" key="5">
    <source>
        <dbReference type="ARBA" id="ARBA00022801"/>
    </source>
</evidence>
<gene>
    <name evidence="14" type="primary">nagA</name>
    <name evidence="14" type="ORF">NAG76_11210</name>
</gene>
<comment type="cofactor">
    <cofactor evidence="12">
        <name>a divalent metal cation</name>
        <dbReference type="ChEBI" id="CHEBI:60240"/>
    </cofactor>
    <text evidence="12">Binds 1 divalent metal cation per subunit.</text>
</comment>
<feature type="binding site" evidence="11">
    <location>
        <position position="237"/>
    </location>
    <ligand>
        <name>substrate</name>
    </ligand>
</feature>
<dbReference type="GO" id="GO:0008448">
    <property type="term" value="F:N-acetylglucosamine-6-phosphate deacetylase activity"/>
    <property type="evidence" value="ECO:0007669"/>
    <property type="project" value="UniProtKB-EC"/>
</dbReference>
<dbReference type="Gene3D" id="3.20.20.140">
    <property type="entry name" value="Metal-dependent hydrolases"/>
    <property type="match status" value="1"/>
</dbReference>
<evidence type="ECO:0000256" key="2">
    <source>
        <dbReference type="ARBA" id="ARBA00011899"/>
    </source>
</evidence>
<evidence type="ECO:0000256" key="12">
    <source>
        <dbReference type="PIRSR" id="PIRSR038994-3"/>
    </source>
</evidence>
<evidence type="ECO:0000313" key="14">
    <source>
        <dbReference type="EMBL" id="URN92469.1"/>
    </source>
</evidence>
<dbReference type="SUPFAM" id="SSF51338">
    <property type="entry name" value="Composite domain of metallo-dependent hydrolases"/>
    <property type="match status" value="1"/>
</dbReference>
<dbReference type="KEGG" id="plig:NAG76_11210"/>
<sequence length="392" mass="42481">MDNIRALLITNANIVLPDRLIEDGWIYSCNGEIVAYGNSNESYNELIGEEAQKVDGKGGYVLPGFIDIHVHGGANHDFMTAKDEELDTITRFHMENGTTTMLATTVTASRDELTEVIDTVAKYERKPMPYAQLIGVHLEGPFVNPKWKGAQNDNFMVAPQLEWLDEWVQKYPGVVKIQTLAPEIEGAPQYIRALKDHGIVAACGHTDATFEEIEFAVEHGLSHAVHTFNAMRALHHREPGTVGAVMLNDNITAEVIADGHHVHPAAIKILLQAKGADLVVLVTDAMSAAGMPDGEYLLGVLPVIVEDGTARLKEGGSLAGSTLTMIKGFQYLIQEVGVSIIEASRIASLNPARVIGISQQYGSLEVGKRADLLLVDKGLSIDAVFIAGEQTL</sequence>